<dbReference type="EMBL" id="JAAOAQ010000217">
    <property type="protein sequence ID" value="KAF5561195.1"/>
    <property type="molecule type" value="Genomic_DNA"/>
</dbReference>
<dbReference type="AlphaFoldDB" id="A0A8H5JT03"/>
<evidence type="ECO:0000313" key="2">
    <source>
        <dbReference type="EMBL" id="KAF5561195.1"/>
    </source>
</evidence>
<evidence type="ECO:0000256" key="1">
    <source>
        <dbReference type="SAM" id="MobiDB-lite"/>
    </source>
</evidence>
<feature type="region of interest" description="Disordered" evidence="1">
    <location>
        <begin position="213"/>
        <end position="239"/>
    </location>
</feature>
<sequence length="375" mass="40068">MATVGFTGFFISPIEPPIVDLLLQHGTDGLGDALTKFAIHKGAESCGYDTTKLLLDKVADIVTSSALSKAIASSCSIFSRVLRTWTAVNGDLAALHAACRCLGFPFRDTVEYRIRLSAKLLPLEADAIALDSSGNSVLHTSIRNIACAPQVGWGLTYALGLNGADFDALKSNGTSAPPLVETQRHSAAVIIPGLLRYAAVRLAMCVALSSSSLTPCSSQTATQPRNQGPARPGSSGSSTVAGHVKIVRLLCENDVCVGTFISDDENTAFFCPVRSNTVNIVSALLQHGSEPHHHGHFDRTALYHHATAQQRNDRRYSNTITAGIVELLITRDTNVNAKRGCHECQRTVLVLDIGSITRAQGRVCPHHKPRPELSV</sequence>
<dbReference type="OrthoDB" id="20872at2759"/>
<dbReference type="SUPFAM" id="SSF48403">
    <property type="entry name" value="Ankyrin repeat"/>
    <property type="match status" value="1"/>
</dbReference>
<protein>
    <recommendedName>
        <fullName evidence="4">Ankyrin repeat protein</fullName>
    </recommendedName>
</protein>
<evidence type="ECO:0008006" key="4">
    <source>
        <dbReference type="Google" id="ProtNLM"/>
    </source>
</evidence>
<comment type="caution">
    <text evidence="2">The sequence shown here is derived from an EMBL/GenBank/DDBJ whole genome shotgun (WGS) entry which is preliminary data.</text>
</comment>
<organism evidence="2 3">
    <name type="scientific">Fusarium phyllophilum</name>
    <dbReference type="NCBI Taxonomy" id="47803"/>
    <lineage>
        <taxon>Eukaryota</taxon>
        <taxon>Fungi</taxon>
        <taxon>Dikarya</taxon>
        <taxon>Ascomycota</taxon>
        <taxon>Pezizomycotina</taxon>
        <taxon>Sordariomycetes</taxon>
        <taxon>Hypocreomycetidae</taxon>
        <taxon>Hypocreales</taxon>
        <taxon>Nectriaceae</taxon>
        <taxon>Fusarium</taxon>
        <taxon>Fusarium fujikuroi species complex</taxon>
    </lineage>
</organism>
<proteinExistence type="predicted"/>
<keyword evidence="3" id="KW-1185">Reference proteome</keyword>
<dbReference type="Proteomes" id="UP000582016">
    <property type="component" value="Unassembled WGS sequence"/>
</dbReference>
<accession>A0A8H5JT03</accession>
<evidence type="ECO:0000313" key="3">
    <source>
        <dbReference type="Proteomes" id="UP000582016"/>
    </source>
</evidence>
<gene>
    <name evidence="2" type="ORF">FPHYL_6274</name>
</gene>
<dbReference type="InterPro" id="IPR036770">
    <property type="entry name" value="Ankyrin_rpt-contain_sf"/>
</dbReference>
<reference evidence="2 3" key="1">
    <citation type="submission" date="2020-05" db="EMBL/GenBank/DDBJ databases">
        <title>Identification and distribution of gene clusters putatively required for synthesis of sphingolipid metabolism inhibitors in phylogenetically diverse species of the filamentous fungus Fusarium.</title>
        <authorList>
            <person name="Kim H.-S."/>
            <person name="Busman M."/>
            <person name="Brown D.W."/>
            <person name="Divon H."/>
            <person name="Uhlig S."/>
            <person name="Proctor R.H."/>
        </authorList>
    </citation>
    <scope>NUCLEOTIDE SEQUENCE [LARGE SCALE GENOMIC DNA]</scope>
    <source>
        <strain evidence="2 3">NRRL 13617</strain>
    </source>
</reference>
<dbReference type="Gene3D" id="1.25.40.20">
    <property type="entry name" value="Ankyrin repeat-containing domain"/>
    <property type="match status" value="1"/>
</dbReference>
<name>A0A8H5JT03_9HYPO</name>